<dbReference type="EMBL" id="JAJJMA010191786">
    <property type="protein sequence ID" value="MCL7038549.1"/>
    <property type="molecule type" value="Genomic_DNA"/>
</dbReference>
<evidence type="ECO:0000313" key="2">
    <source>
        <dbReference type="Proteomes" id="UP001177140"/>
    </source>
</evidence>
<dbReference type="AlphaFoldDB" id="A0AA41SLI4"/>
<comment type="caution">
    <text evidence="1">The sequence shown here is derived from an EMBL/GenBank/DDBJ whole genome shotgun (WGS) entry which is preliminary data.</text>
</comment>
<accession>A0AA41SLI4</accession>
<proteinExistence type="predicted"/>
<gene>
    <name evidence="1" type="ORF">MKW94_028877</name>
</gene>
<keyword evidence="2" id="KW-1185">Reference proteome</keyword>
<sequence length="71" mass="7979">MRARYKNNGVKDPGVQGVLIMTEDKFDFSPDDPVQSAKLNVGFRSIEDYKVTNGGSQKKALLMFIRKPTTE</sequence>
<reference evidence="1" key="1">
    <citation type="submission" date="2022-03" db="EMBL/GenBank/DDBJ databases">
        <title>A functionally conserved STORR gene fusion in Papaver species that diverged 16.8 million years ago.</title>
        <authorList>
            <person name="Catania T."/>
        </authorList>
    </citation>
    <scope>NUCLEOTIDE SEQUENCE</scope>
    <source>
        <strain evidence="1">S-191538</strain>
    </source>
</reference>
<organism evidence="1 2">
    <name type="scientific">Papaver nudicaule</name>
    <name type="common">Iceland poppy</name>
    <dbReference type="NCBI Taxonomy" id="74823"/>
    <lineage>
        <taxon>Eukaryota</taxon>
        <taxon>Viridiplantae</taxon>
        <taxon>Streptophyta</taxon>
        <taxon>Embryophyta</taxon>
        <taxon>Tracheophyta</taxon>
        <taxon>Spermatophyta</taxon>
        <taxon>Magnoliopsida</taxon>
        <taxon>Ranunculales</taxon>
        <taxon>Papaveraceae</taxon>
        <taxon>Papaveroideae</taxon>
        <taxon>Papaver</taxon>
    </lineage>
</organism>
<name>A0AA41SLI4_PAPNU</name>
<protein>
    <submittedName>
        <fullName evidence="1">Uncharacterized protein</fullName>
    </submittedName>
</protein>
<evidence type="ECO:0000313" key="1">
    <source>
        <dbReference type="EMBL" id="MCL7038549.1"/>
    </source>
</evidence>
<dbReference type="Proteomes" id="UP001177140">
    <property type="component" value="Unassembled WGS sequence"/>
</dbReference>
<feature type="non-terminal residue" evidence="1">
    <location>
        <position position="71"/>
    </location>
</feature>